<evidence type="ECO:0000313" key="5">
    <source>
        <dbReference type="Proteomes" id="UP001595859"/>
    </source>
</evidence>
<dbReference type="InterPro" id="IPR015908">
    <property type="entry name" value="Allantoicase_dom"/>
</dbReference>
<accession>A0ABV9S421</accession>
<dbReference type="NCBIfam" id="TIGR02961">
    <property type="entry name" value="allantoicase"/>
    <property type="match status" value="1"/>
</dbReference>
<keyword evidence="5" id="KW-1185">Reference proteome</keyword>
<dbReference type="InterPro" id="IPR008979">
    <property type="entry name" value="Galactose-bd-like_sf"/>
</dbReference>
<comment type="catalytic activity">
    <reaction evidence="2">
        <text>allantoate + H2O = (S)-ureidoglycolate + urea</text>
        <dbReference type="Rhea" id="RHEA:11016"/>
        <dbReference type="ChEBI" id="CHEBI:15377"/>
        <dbReference type="ChEBI" id="CHEBI:16199"/>
        <dbReference type="ChEBI" id="CHEBI:17536"/>
        <dbReference type="ChEBI" id="CHEBI:57296"/>
        <dbReference type="EC" id="3.5.3.4"/>
    </reaction>
</comment>
<comment type="caution">
    <text evidence="4">The sequence shown here is derived from an EMBL/GenBank/DDBJ whole genome shotgun (WGS) entry which is preliminary data.</text>
</comment>
<dbReference type="EC" id="3.5.3.4" evidence="2"/>
<dbReference type="Gene3D" id="2.60.120.260">
    <property type="entry name" value="Galactose-binding domain-like"/>
    <property type="match status" value="2"/>
</dbReference>
<dbReference type="PANTHER" id="PTHR12045">
    <property type="entry name" value="ALLANTOICASE"/>
    <property type="match status" value="1"/>
</dbReference>
<keyword evidence="2 4" id="KW-0378">Hydrolase</keyword>
<dbReference type="RefSeq" id="WP_378058404.1">
    <property type="nucleotide sequence ID" value="NZ_JBHSIS010000010.1"/>
</dbReference>
<dbReference type="EMBL" id="JBHSIS010000010">
    <property type="protein sequence ID" value="MFC4856430.1"/>
    <property type="molecule type" value="Genomic_DNA"/>
</dbReference>
<comment type="pathway">
    <text evidence="2">Nitrogen metabolism; (S)-allantoin degradation; (S)-ureidoglycolate from allantoate (aminidohydrolase route): step 1/1.</text>
</comment>
<dbReference type="SUPFAM" id="SSF49785">
    <property type="entry name" value="Galactose-binding domain-like"/>
    <property type="match status" value="2"/>
</dbReference>
<dbReference type="InterPro" id="IPR005164">
    <property type="entry name" value="Allantoicase"/>
</dbReference>
<gene>
    <name evidence="2 4" type="primary">alc</name>
    <name evidence="4" type="ORF">ACFPCV_23230</name>
</gene>
<dbReference type="PANTHER" id="PTHR12045:SF3">
    <property type="entry name" value="INACTIVE ALLANTOICASE-RELATED"/>
    <property type="match status" value="1"/>
</dbReference>
<evidence type="ECO:0000259" key="3">
    <source>
        <dbReference type="Pfam" id="PF03561"/>
    </source>
</evidence>
<dbReference type="GO" id="GO:0004037">
    <property type="term" value="F:allantoicase activity"/>
    <property type="evidence" value="ECO:0007669"/>
    <property type="project" value="UniProtKB-EC"/>
</dbReference>
<evidence type="ECO:0000313" key="4">
    <source>
        <dbReference type="EMBL" id="MFC4856430.1"/>
    </source>
</evidence>
<keyword evidence="2" id="KW-0659">Purine metabolism</keyword>
<dbReference type="Pfam" id="PF03561">
    <property type="entry name" value="Allantoicase"/>
    <property type="match status" value="2"/>
</dbReference>
<feature type="domain" description="Allantoicase" evidence="3">
    <location>
        <begin position="184"/>
        <end position="310"/>
    </location>
</feature>
<sequence>MDFTGLPDLASRGLGGSVLWANDELFAERENLIRPEAPVFQAATFGHKGQVYDGWETRRRREPGVDRAVLRLGLPGVVEGVIVDTAFFTGNYPPFCWIEGAAVDGYPSPDELAELDWQPLVPRSPLLGNTKNPFEVTDGRRFTHVRLTIDPDGGVARLRVHGTPVADPRFLDLASLDLAALEHGASIDGCSNMFYSSPANLISPGFARVMGEGWETARRRDDDNDWVTVALAAEGTVRMAELDTSHFKGNAPGWASLAGRVGDEWFELLQRTRLQPDTRHRFRLNGPAVTHVRMDVYPDGGMARLRLHGALTEAGQNDLVCRWLNTLPAAKAEAALIEAGLSEQAAAELVATRPFTEIPSAH</sequence>
<proteinExistence type="inferred from homology"/>
<organism evidence="4 5">
    <name type="scientific">Actinophytocola glycyrrhizae</name>
    <dbReference type="NCBI Taxonomy" id="2044873"/>
    <lineage>
        <taxon>Bacteria</taxon>
        <taxon>Bacillati</taxon>
        <taxon>Actinomycetota</taxon>
        <taxon>Actinomycetes</taxon>
        <taxon>Pseudonocardiales</taxon>
        <taxon>Pseudonocardiaceae</taxon>
    </lineage>
</organism>
<evidence type="ECO:0000256" key="2">
    <source>
        <dbReference type="HAMAP-Rule" id="MF_00813"/>
    </source>
</evidence>
<feature type="domain" description="Allantoicase" evidence="3">
    <location>
        <begin position="15"/>
        <end position="164"/>
    </location>
</feature>
<protein>
    <recommendedName>
        <fullName evidence="2">Probable allantoicase</fullName>
        <ecNumber evidence="2">3.5.3.4</ecNumber>
    </recommendedName>
    <alternativeName>
        <fullName evidence="2">Allantoate amidinohydrolase</fullName>
    </alternativeName>
</protein>
<name>A0ABV9S421_9PSEU</name>
<reference evidence="5" key="1">
    <citation type="journal article" date="2019" name="Int. J. Syst. Evol. Microbiol.">
        <title>The Global Catalogue of Microorganisms (GCM) 10K type strain sequencing project: providing services to taxonomists for standard genome sequencing and annotation.</title>
        <authorList>
            <consortium name="The Broad Institute Genomics Platform"/>
            <consortium name="The Broad Institute Genome Sequencing Center for Infectious Disease"/>
            <person name="Wu L."/>
            <person name="Ma J."/>
        </authorList>
    </citation>
    <scope>NUCLEOTIDE SEQUENCE [LARGE SCALE GENOMIC DNA]</scope>
    <source>
        <strain evidence="5">ZS-22-S1</strain>
    </source>
</reference>
<dbReference type="Proteomes" id="UP001595859">
    <property type="component" value="Unassembled WGS sequence"/>
</dbReference>
<comment type="similarity">
    <text evidence="1 2">Belongs to the allantoicase family.</text>
</comment>
<dbReference type="HAMAP" id="MF_00813">
    <property type="entry name" value="Allantoicase"/>
    <property type="match status" value="1"/>
</dbReference>
<evidence type="ECO:0000256" key="1">
    <source>
        <dbReference type="ARBA" id="ARBA00009242"/>
    </source>
</evidence>